<dbReference type="Pfam" id="PF06912">
    <property type="entry name" value="DUF1275"/>
    <property type="match status" value="1"/>
</dbReference>
<dbReference type="PANTHER" id="PTHR37314:SF4">
    <property type="entry name" value="UPF0700 TRANSMEMBRANE PROTEIN YOAK"/>
    <property type="match status" value="1"/>
</dbReference>
<dbReference type="EMBL" id="LT629791">
    <property type="protein sequence ID" value="SDU73632.1"/>
    <property type="molecule type" value="Genomic_DNA"/>
</dbReference>
<dbReference type="AlphaFoldDB" id="A0A1H2KYM0"/>
<sequence>MPTIVRSRDETLIPVLLFGLTAVTGVVDAVSYLALGHVFVANMTGNVIFLGFGIAGAADVSAAASVAALLAFVLGALAGGRLSRHLQHAGTPRHLAVVTAAGLAGTTAALVLSLLVGDDSAAARYALIVVLAATMGLQNASARALALPDLTTTVLTQSITGLAADSRWGSGGRQRAGRRLGSVATMLAGALAGALLLRGGGPAAALGVAVLLQAAVATIAYRIQRS</sequence>
<feature type="transmembrane region" description="Helical" evidence="1">
    <location>
        <begin position="122"/>
        <end position="140"/>
    </location>
</feature>
<feature type="transmembrane region" description="Helical" evidence="1">
    <location>
        <begin position="95"/>
        <end position="116"/>
    </location>
</feature>
<gene>
    <name evidence="2" type="ORF">SAMN04488563_4577</name>
</gene>
<dbReference type="RefSeq" id="WP_046772691.1">
    <property type="nucleotide sequence ID" value="NZ_LBMC01000073.1"/>
</dbReference>
<protein>
    <submittedName>
        <fullName evidence="2">Uncharacterized membrane protein YoaK, UPF0700 family</fullName>
    </submittedName>
</protein>
<keyword evidence="1" id="KW-0472">Membrane</keyword>
<name>A0A1H2KYM0_9ACTN</name>
<feature type="transmembrane region" description="Helical" evidence="1">
    <location>
        <begin position="203"/>
        <end position="223"/>
    </location>
</feature>
<organism evidence="2 3">
    <name type="scientific">Jiangella alkaliphila</name>
    <dbReference type="NCBI Taxonomy" id="419479"/>
    <lineage>
        <taxon>Bacteria</taxon>
        <taxon>Bacillati</taxon>
        <taxon>Actinomycetota</taxon>
        <taxon>Actinomycetes</taxon>
        <taxon>Jiangellales</taxon>
        <taxon>Jiangellaceae</taxon>
        <taxon>Jiangella</taxon>
    </lineage>
</organism>
<proteinExistence type="predicted"/>
<dbReference type="STRING" id="419479.SAMN04488563_4577"/>
<evidence type="ECO:0000313" key="2">
    <source>
        <dbReference type="EMBL" id="SDU73632.1"/>
    </source>
</evidence>
<keyword evidence="1" id="KW-0812">Transmembrane</keyword>
<accession>A0A1H2KYM0</accession>
<dbReference type="InterPro" id="IPR010699">
    <property type="entry name" value="DUF1275"/>
</dbReference>
<keyword evidence="1" id="KW-1133">Transmembrane helix</keyword>
<evidence type="ECO:0000313" key="3">
    <source>
        <dbReference type="Proteomes" id="UP000182977"/>
    </source>
</evidence>
<dbReference type="Proteomes" id="UP000182977">
    <property type="component" value="Chromosome I"/>
</dbReference>
<feature type="transmembrane region" description="Helical" evidence="1">
    <location>
        <begin position="47"/>
        <end position="74"/>
    </location>
</feature>
<feature type="transmembrane region" description="Helical" evidence="1">
    <location>
        <begin position="180"/>
        <end position="197"/>
    </location>
</feature>
<feature type="transmembrane region" description="Helical" evidence="1">
    <location>
        <begin position="12"/>
        <end position="35"/>
    </location>
</feature>
<reference evidence="3" key="1">
    <citation type="submission" date="2016-10" db="EMBL/GenBank/DDBJ databases">
        <authorList>
            <person name="Varghese N."/>
            <person name="Submissions S."/>
        </authorList>
    </citation>
    <scope>NUCLEOTIDE SEQUENCE [LARGE SCALE GENOMIC DNA]</scope>
    <source>
        <strain evidence="3">DSM 45079</strain>
    </source>
</reference>
<evidence type="ECO:0000256" key="1">
    <source>
        <dbReference type="SAM" id="Phobius"/>
    </source>
</evidence>
<dbReference type="PANTHER" id="PTHR37314">
    <property type="entry name" value="SLR0142 PROTEIN"/>
    <property type="match status" value="1"/>
</dbReference>
<keyword evidence="3" id="KW-1185">Reference proteome</keyword>